<feature type="region of interest" description="Disordered" evidence="1">
    <location>
        <begin position="1"/>
        <end position="34"/>
    </location>
</feature>
<evidence type="ECO:0000256" key="1">
    <source>
        <dbReference type="SAM" id="MobiDB-lite"/>
    </source>
</evidence>
<gene>
    <name evidence="2" type="ORF">EJ065_5202</name>
</gene>
<accession>A0A410RXS6</accession>
<protein>
    <recommendedName>
        <fullName evidence="4">SprT-like domain-containing protein</fullName>
    </recommendedName>
</protein>
<dbReference type="AlphaFoldDB" id="A0A410RXS6"/>
<reference evidence="2 3" key="1">
    <citation type="submission" date="2018-12" db="EMBL/GenBank/DDBJ databases">
        <title>Complete Genome Sequence of the Corallopyronin A producing Myxobacterium Corallococcus coralloides B035.</title>
        <authorList>
            <person name="Bouhired S.M."/>
            <person name="Rupp O."/>
            <person name="Blom J."/>
            <person name="Schaeberle T.F."/>
            <person name="Kehraus S."/>
            <person name="Schiefer A."/>
            <person name="Pfarr K."/>
            <person name="Goesmann A."/>
            <person name="Hoerauf A."/>
            <person name="Koenig G.M."/>
        </authorList>
    </citation>
    <scope>NUCLEOTIDE SEQUENCE [LARGE SCALE GENOMIC DNA]</scope>
    <source>
        <strain evidence="2 3">B035</strain>
    </source>
</reference>
<organism evidence="2 3">
    <name type="scientific">Corallococcus coralloides</name>
    <name type="common">Myxococcus coralloides</name>
    <dbReference type="NCBI Taxonomy" id="184914"/>
    <lineage>
        <taxon>Bacteria</taxon>
        <taxon>Pseudomonadati</taxon>
        <taxon>Myxococcota</taxon>
        <taxon>Myxococcia</taxon>
        <taxon>Myxococcales</taxon>
        <taxon>Cystobacterineae</taxon>
        <taxon>Myxococcaceae</taxon>
        <taxon>Corallococcus</taxon>
    </lineage>
</organism>
<evidence type="ECO:0000313" key="2">
    <source>
        <dbReference type="EMBL" id="QAT86737.1"/>
    </source>
</evidence>
<sequence length="279" mass="33045">MSEGSVDSGPSMARAKKQKNINRQRTYPAGRVARQLPVAPEPNRLVKVWRRVLERRLRTRLRGKVAVEIHDNTHTMLTFQRQRALWRLRLHHMFLAAPDEVLQALASFVRKGDPDASALLDRYIERNRIFIRRLSPAQMRKRLRLSPVGRYHDLARIYERLNERYFQSRIDAAITYGPAPRVKGPRKSIKMGSYSADSKVIRIHPALDQPLVPRYFVEWIVFHEMLHHVYRARRGEDGRRCIHPPELMEHEKRFHDYQRALAWERENLDLLLCARTEQL</sequence>
<name>A0A410RXS6_CORCK</name>
<dbReference type="EMBL" id="CP034669">
    <property type="protein sequence ID" value="QAT86737.1"/>
    <property type="molecule type" value="Genomic_DNA"/>
</dbReference>
<dbReference type="Proteomes" id="UP000288758">
    <property type="component" value="Chromosome"/>
</dbReference>
<proteinExistence type="predicted"/>
<evidence type="ECO:0008006" key="4">
    <source>
        <dbReference type="Google" id="ProtNLM"/>
    </source>
</evidence>
<evidence type="ECO:0000313" key="3">
    <source>
        <dbReference type="Proteomes" id="UP000288758"/>
    </source>
</evidence>